<comment type="cofactor">
    <cofactor evidence="1">
        <name>FAD</name>
        <dbReference type="ChEBI" id="CHEBI:57692"/>
    </cofactor>
</comment>
<dbReference type="InterPro" id="IPR036188">
    <property type="entry name" value="FAD/NAD-bd_sf"/>
</dbReference>
<keyword evidence="4" id="KW-0274">FAD</keyword>
<comment type="similarity">
    <text evidence="2">Belongs to the DAMOX/DASOX family.</text>
</comment>
<evidence type="ECO:0000256" key="8">
    <source>
        <dbReference type="ARBA" id="ARBA00049547"/>
    </source>
</evidence>
<keyword evidence="3" id="KW-0285">Flavoprotein</keyword>
<dbReference type="AlphaFoldDB" id="A0A4R1ETF7"/>
<evidence type="ECO:0000256" key="1">
    <source>
        <dbReference type="ARBA" id="ARBA00001974"/>
    </source>
</evidence>
<dbReference type="GO" id="GO:0003884">
    <property type="term" value="F:D-amino-acid oxidase activity"/>
    <property type="evidence" value="ECO:0007669"/>
    <property type="project" value="UniProtKB-EC"/>
</dbReference>
<keyword evidence="5" id="KW-0560">Oxidoreductase</keyword>
<evidence type="ECO:0000256" key="4">
    <source>
        <dbReference type="ARBA" id="ARBA00022827"/>
    </source>
</evidence>
<evidence type="ECO:0000256" key="2">
    <source>
        <dbReference type="ARBA" id="ARBA00006730"/>
    </source>
</evidence>
<dbReference type="SUPFAM" id="SSF54373">
    <property type="entry name" value="FAD-linked reductases, C-terminal domain"/>
    <property type="match status" value="1"/>
</dbReference>
<organism evidence="10 11">
    <name type="scientific">Cocleimonas flava</name>
    <dbReference type="NCBI Taxonomy" id="634765"/>
    <lineage>
        <taxon>Bacteria</taxon>
        <taxon>Pseudomonadati</taxon>
        <taxon>Pseudomonadota</taxon>
        <taxon>Gammaproteobacteria</taxon>
        <taxon>Thiotrichales</taxon>
        <taxon>Thiotrichaceae</taxon>
        <taxon>Cocleimonas</taxon>
    </lineage>
</organism>
<evidence type="ECO:0000313" key="10">
    <source>
        <dbReference type="EMBL" id="TCJ84917.1"/>
    </source>
</evidence>
<dbReference type="InterPro" id="IPR023209">
    <property type="entry name" value="DAO"/>
</dbReference>
<evidence type="ECO:0000256" key="7">
    <source>
        <dbReference type="ARBA" id="ARBA00039751"/>
    </source>
</evidence>
<dbReference type="EC" id="1.4.3.3" evidence="6"/>
<dbReference type="SUPFAM" id="SSF51905">
    <property type="entry name" value="FAD/NAD(P)-binding domain"/>
    <property type="match status" value="1"/>
</dbReference>
<evidence type="ECO:0000256" key="5">
    <source>
        <dbReference type="ARBA" id="ARBA00023002"/>
    </source>
</evidence>
<keyword evidence="11" id="KW-1185">Reference proteome</keyword>
<dbReference type="Gene3D" id="3.30.9.10">
    <property type="entry name" value="D-Amino Acid Oxidase, subunit A, domain 2"/>
    <property type="match status" value="1"/>
</dbReference>
<dbReference type="EMBL" id="SMFQ01000004">
    <property type="protein sequence ID" value="TCJ84917.1"/>
    <property type="molecule type" value="Genomic_DNA"/>
</dbReference>
<evidence type="ECO:0000313" key="11">
    <source>
        <dbReference type="Proteomes" id="UP000294887"/>
    </source>
</evidence>
<proteinExistence type="inferred from homology"/>
<evidence type="ECO:0000256" key="6">
    <source>
        <dbReference type="ARBA" id="ARBA00039101"/>
    </source>
</evidence>
<dbReference type="PANTHER" id="PTHR11530">
    <property type="entry name" value="D-AMINO ACID OXIDASE"/>
    <property type="match status" value="1"/>
</dbReference>
<dbReference type="Gene3D" id="3.50.50.60">
    <property type="entry name" value="FAD/NAD(P)-binding domain"/>
    <property type="match status" value="1"/>
</dbReference>
<evidence type="ECO:0000256" key="3">
    <source>
        <dbReference type="ARBA" id="ARBA00022630"/>
    </source>
</evidence>
<dbReference type="RefSeq" id="WP_131906642.1">
    <property type="nucleotide sequence ID" value="NZ_BAAAFU010000006.1"/>
</dbReference>
<dbReference type="InterPro" id="IPR006076">
    <property type="entry name" value="FAD-dep_OxRdtase"/>
</dbReference>
<dbReference type="GO" id="GO:0071949">
    <property type="term" value="F:FAD binding"/>
    <property type="evidence" value="ECO:0007669"/>
    <property type="project" value="InterPro"/>
</dbReference>
<dbReference type="PANTHER" id="PTHR11530:SF11">
    <property type="entry name" value="D-ASPARTATE OXIDASE"/>
    <property type="match status" value="1"/>
</dbReference>
<dbReference type="Pfam" id="PF01266">
    <property type="entry name" value="DAO"/>
    <property type="match status" value="1"/>
</dbReference>
<comment type="catalytic activity">
    <reaction evidence="8">
        <text>a D-alpha-amino acid + O2 + H2O = a 2-oxocarboxylate + H2O2 + NH4(+)</text>
        <dbReference type="Rhea" id="RHEA:21816"/>
        <dbReference type="ChEBI" id="CHEBI:15377"/>
        <dbReference type="ChEBI" id="CHEBI:15379"/>
        <dbReference type="ChEBI" id="CHEBI:16240"/>
        <dbReference type="ChEBI" id="CHEBI:28938"/>
        <dbReference type="ChEBI" id="CHEBI:35179"/>
        <dbReference type="ChEBI" id="CHEBI:59871"/>
        <dbReference type="EC" id="1.4.3.3"/>
    </reaction>
    <physiologicalReaction direction="left-to-right" evidence="8">
        <dbReference type="Rhea" id="RHEA:21817"/>
    </physiologicalReaction>
</comment>
<gene>
    <name evidence="10" type="ORF">EV695_2880</name>
</gene>
<comment type="caution">
    <text evidence="10">The sequence shown here is derived from an EMBL/GenBank/DDBJ whole genome shotgun (WGS) entry which is preliminary data.</text>
</comment>
<name>A0A4R1ETF7_9GAMM</name>
<dbReference type="Proteomes" id="UP000294887">
    <property type="component" value="Unassembled WGS sequence"/>
</dbReference>
<reference evidence="10 11" key="1">
    <citation type="submission" date="2019-03" db="EMBL/GenBank/DDBJ databases">
        <title>Genomic Encyclopedia of Type Strains, Phase IV (KMG-IV): sequencing the most valuable type-strain genomes for metagenomic binning, comparative biology and taxonomic classification.</title>
        <authorList>
            <person name="Goeker M."/>
        </authorList>
    </citation>
    <scope>NUCLEOTIDE SEQUENCE [LARGE SCALE GENOMIC DNA]</scope>
    <source>
        <strain evidence="10 11">DSM 24830</strain>
    </source>
</reference>
<accession>A0A4R1ETF7</accession>
<dbReference type="OrthoDB" id="9790035at2"/>
<evidence type="ECO:0000259" key="9">
    <source>
        <dbReference type="Pfam" id="PF01266"/>
    </source>
</evidence>
<feature type="domain" description="FAD dependent oxidoreductase" evidence="9">
    <location>
        <begin position="2"/>
        <end position="337"/>
    </location>
</feature>
<dbReference type="GO" id="GO:0046416">
    <property type="term" value="P:D-amino acid metabolic process"/>
    <property type="evidence" value="ECO:0007669"/>
    <property type="project" value="InterPro"/>
</dbReference>
<sequence length="374" mass="42008">MKIAIIGAGLAGRVLAWRLNECNQDIEITLIDQHDRHHKGTGLVAAAMIAPFTEAVTTEAITQHLGVRSFELWAKWLVDLENTTHQKVSFNQQGTLVVSHTQDDASWQRFQIKANAMIDEKHVQALDQKNLHKLEPELAHNFSKGLFFPEEGVINNQTLYPALNDYFDQSSAIEWHESLEVSLDESANYGIIDGFNDCVFDFVFDCRGNGARADLTQLRSVRGEVVSVYAPEVNFTRAIRLMHPRYPLYIAPRGDHHYIIGATQLENDNDGPITIRSGLELLSALYSLHPGFGEAHIIDMLSGLRPTFNNNLPEVSLQGRLVRINGLYRHGYLFAPALVNDLITHLFGEQEDVCFPQFLSMNPVNPPDQASQIL</sequence>
<protein>
    <recommendedName>
        <fullName evidence="7">D-amino-acid oxidase</fullName>
        <ecNumber evidence="6">1.4.3.3</ecNumber>
    </recommendedName>
</protein>